<feature type="transmembrane region" description="Helical" evidence="7">
    <location>
        <begin position="130"/>
        <end position="152"/>
    </location>
</feature>
<feature type="transmembrane region" description="Helical" evidence="7">
    <location>
        <begin position="172"/>
        <end position="191"/>
    </location>
</feature>
<feature type="transmembrane region" description="Helical" evidence="7">
    <location>
        <begin position="227"/>
        <end position="252"/>
    </location>
</feature>
<comment type="caution">
    <text evidence="9">The sequence shown here is derived from an EMBL/GenBank/DDBJ whole genome shotgun (WGS) entry which is preliminary data.</text>
</comment>
<gene>
    <name evidence="9" type="ORF">GHJ91_30825</name>
</gene>
<feature type="transmembrane region" description="Helical" evidence="7">
    <location>
        <begin position="272"/>
        <end position="294"/>
    </location>
</feature>
<name>A0A6G1WUH9_9HYPH</name>
<keyword evidence="5 7" id="KW-1133">Transmembrane helix</keyword>
<evidence type="ECO:0000256" key="1">
    <source>
        <dbReference type="ARBA" id="ARBA00004651"/>
    </source>
</evidence>
<organism evidence="9">
    <name type="scientific">Sinorhizobium medicae</name>
    <dbReference type="NCBI Taxonomy" id="110321"/>
    <lineage>
        <taxon>Bacteria</taxon>
        <taxon>Pseudomonadati</taxon>
        <taxon>Pseudomonadota</taxon>
        <taxon>Alphaproteobacteria</taxon>
        <taxon>Hyphomicrobiales</taxon>
        <taxon>Rhizobiaceae</taxon>
        <taxon>Sinorhizobium/Ensifer group</taxon>
        <taxon>Sinorhizobium</taxon>
    </lineage>
</organism>
<dbReference type="EMBL" id="WISB01000203">
    <property type="protein sequence ID" value="MQW73331.1"/>
    <property type="molecule type" value="Genomic_DNA"/>
</dbReference>
<evidence type="ECO:0000313" key="9">
    <source>
        <dbReference type="EMBL" id="MQW73331.1"/>
    </source>
</evidence>
<evidence type="ECO:0000259" key="8">
    <source>
        <dbReference type="PROSITE" id="PS50928"/>
    </source>
</evidence>
<evidence type="ECO:0000256" key="5">
    <source>
        <dbReference type="ARBA" id="ARBA00022989"/>
    </source>
</evidence>
<keyword evidence="6 7" id="KW-0472">Membrane</keyword>
<accession>A0A6G1WUH9</accession>
<dbReference type="SUPFAM" id="SSF161098">
    <property type="entry name" value="MetI-like"/>
    <property type="match status" value="1"/>
</dbReference>
<dbReference type="PANTHER" id="PTHR43163:SF6">
    <property type="entry name" value="DIPEPTIDE TRANSPORT SYSTEM PERMEASE PROTEIN DPPB-RELATED"/>
    <property type="match status" value="1"/>
</dbReference>
<dbReference type="GO" id="GO:0005886">
    <property type="term" value="C:plasma membrane"/>
    <property type="evidence" value="ECO:0007669"/>
    <property type="project" value="UniProtKB-SubCell"/>
</dbReference>
<dbReference type="CDD" id="cd06261">
    <property type="entry name" value="TM_PBP2"/>
    <property type="match status" value="1"/>
</dbReference>
<dbReference type="PROSITE" id="PS50928">
    <property type="entry name" value="ABC_TM1"/>
    <property type="match status" value="1"/>
</dbReference>
<keyword evidence="2 7" id="KW-0813">Transport</keyword>
<dbReference type="Pfam" id="PF19300">
    <property type="entry name" value="BPD_transp_1_N"/>
    <property type="match status" value="1"/>
</dbReference>
<dbReference type="InterPro" id="IPR045621">
    <property type="entry name" value="BPD_transp_1_N"/>
</dbReference>
<keyword evidence="4 7" id="KW-0812">Transmembrane</keyword>
<feature type="transmembrane region" description="Helical" evidence="7">
    <location>
        <begin position="96"/>
        <end position="118"/>
    </location>
</feature>
<dbReference type="PANTHER" id="PTHR43163">
    <property type="entry name" value="DIPEPTIDE TRANSPORT SYSTEM PERMEASE PROTEIN DPPB-RELATED"/>
    <property type="match status" value="1"/>
</dbReference>
<evidence type="ECO:0000256" key="6">
    <source>
        <dbReference type="ARBA" id="ARBA00023136"/>
    </source>
</evidence>
<dbReference type="InterPro" id="IPR000515">
    <property type="entry name" value="MetI-like"/>
</dbReference>
<keyword evidence="3" id="KW-1003">Cell membrane</keyword>
<evidence type="ECO:0000256" key="7">
    <source>
        <dbReference type="RuleBase" id="RU363032"/>
    </source>
</evidence>
<dbReference type="RefSeq" id="WP_127587134.1">
    <property type="nucleotide sequence ID" value="NZ_RPJX01000031.1"/>
</dbReference>
<comment type="similarity">
    <text evidence="7">Belongs to the binding-protein-dependent transport system permease family.</text>
</comment>
<comment type="subcellular location">
    <subcellularLocation>
        <location evidence="1 7">Cell membrane</location>
        <topology evidence="1 7">Multi-pass membrane protein</topology>
    </subcellularLocation>
</comment>
<evidence type="ECO:0000256" key="4">
    <source>
        <dbReference type="ARBA" id="ARBA00022692"/>
    </source>
</evidence>
<dbReference type="GO" id="GO:0055085">
    <property type="term" value="P:transmembrane transport"/>
    <property type="evidence" value="ECO:0007669"/>
    <property type="project" value="InterPro"/>
</dbReference>
<proteinExistence type="inferred from homology"/>
<feature type="domain" description="ABC transmembrane type-1" evidence="8">
    <location>
        <begin position="94"/>
        <end position="291"/>
    </location>
</feature>
<evidence type="ECO:0000256" key="3">
    <source>
        <dbReference type="ARBA" id="ARBA00022475"/>
    </source>
</evidence>
<reference evidence="9" key="1">
    <citation type="journal article" date="2013" name="Genome Biol.">
        <title>Comparative genomics of the core and accessory genomes of 48 Sinorhizobium strains comprising five genospecies.</title>
        <authorList>
            <person name="Sugawara M."/>
            <person name="Epstein B."/>
            <person name="Badgley B.D."/>
            <person name="Unno T."/>
            <person name="Xu L."/>
            <person name="Reese J."/>
            <person name="Gyaneshwar P."/>
            <person name="Denny R."/>
            <person name="Mudge J."/>
            <person name="Bharti A.K."/>
            <person name="Farmer A.D."/>
            <person name="May G.D."/>
            <person name="Woodward J.E."/>
            <person name="Medigue C."/>
            <person name="Vallenet D."/>
            <person name="Lajus A."/>
            <person name="Rouy Z."/>
            <person name="Martinez-Vaz B."/>
            <person name="Tiffin P."/>
            <person name="Young N.D."/>
            <person name="Sadowsky M.J."/>
        </authorList>
    </citation>
    <scope>NUCLEOTIDE SEQUENCE</scope>
    <source>
        <strain evidence="9">M1</strain>
    </source>
</reference>
<dbReference type="InterPro" id="IPR035906">
    <property type="entry name" value="MetI-like_sf"/>
</dbReference>
<feature type="transmembrane region" description="Helical" evidence="7">
    <location>
        <begin position="9"/>
        <end position="27"/>
    </location>
</feature>
<protein>
    <submittedName>
        <fullName evidence="9">ABC transporter permease subunit</fullName>
    </submittedName>
</protein>
<dbReference type="AlphaFoldDB" id="A0A6G1WUH9"/>
<evidence type="ECO:0000256" key="2">
    <source>
        <dbReference type="ARBA" id="ARBA00022448"/>
    </source>
</evidence>
<sequence length="305" mass="33330">MKNFLIRRVLMALMVLLTISFISFVMLKVSGDLAISLAGENAGADYVDFLRKTYGWDRPLYIQYGDWLWNALHGNLGASFYYGKQVMALVAERMPVTLKLGALATGLAIAAAIPMGMAAGIRPGSLVDRIVLFIALLGGATPIFWTSFLLILVLGLNLRWLPITGGTDMQHLIMPALALSFYSMPAIIRIVRSGMVDVMASDYIRTARAKGLRGPAIYFRHALRNTLVPVVAVASVQFGFLLGGSVVVENIFAINGIGYLTWEAINQNDYPVVQASVLMVSAAYVVLTLFADLVNRAIDPRIRLE</sequence>
<dbReference type="Gene3D" id="1.10.3720.10">
    <property type="entry name" value="MetI-like"/>
    <property type="match status" value="1"/>
</dbReference>
<dbReference type="Pfam" id="PF00528">
    <property type="entry name" value="BPD_transp_1"/>
    <property type="match status" value="1"/>
</dbReference>